<keyword evidence="2" id="KW-0479">Metal-binding</keyword>
<dbReference type="PANTHER" id="PTHR45953">
    <property type="entry name" value="IDURONATE 2-SULFATASE"/>
    <property type="match status" value="1"/>
</dbReference>
<dbReference type="GO" id="GO:0008484">
    <property type="term" value="F:sulfuric ester hydrolase activity"/>
    <property type="evidence" value="ECO:0007669"/>
    <property type="project" value="TreeGrafter"/>
</dbReference>
<dbReference type="GO" id="GO:0046872">
    <property type="term" value="F:metal ion binding"/>
    <property type="evidence" value="ECO:0007669"/>
    <property type="project" value="UniProtKB-KW"/>
</dbReference>
<evidence type="ECO:0000256" key="3">
    <source>
        <dbReference type="ARBA" id="ARBA00022801"/>
    </source>
</evidence>
<feature type="non-terminal residue" evidence="5">
    <location>
        <position position="326"/>
    </location>
</feature>
<dbReference type="Gene3D" id="3.40.720.10">
    <property type="entry name" value="Alkaline Phosphatase, subunit A"/>
    <property type="match status" value="1"/>
</dbReference>
<proteinExistence type="inferred from homology"/>
<evidence type="ECO:0000256" key="1">
    <source>
        <dbReference type="ARBA" id="ARBA00008779"/>
    </source>
</evidence>
<organism evidence="5">
    <name type="scientific">marine metagenome</name>
    <dbReference type="NCBI Taxonomy" id="408172"/>
    <lineage>
        <taxon>unclassified sequences</taxon>
        <taxon>metagenomes</taxon>
        <taxon>ecological metagenomes</taxon>
    </lineage>
</organism>
<dbReference type="InterPro" id="IPR000917">
    <property type="entry name" value="Sulfatase_N"/>
</dbReference>
<dbReference type="SUPFAM" id="SSF53649">
    <property type="entry name" value="Alkaline phosphatase-like"/>
    <property type="match status" value="1"/>
</dbReference>
<keyword evidence="3" id="KW-0378">Hydrolase</keyword>
<dbReference type="EMBL" id="UINC01106939">
    <property type="protein sequence ID" value="SVC71951.1"/>
    <property type="molecule type" value="Genomic_DNA"/>
</dbReference>
<name>A0A382PJ37_9ZZZZ</name>
<dbReference type="InterPro" id="IPR024607">
    <property type="entry name" value="Sulfatase_CS"/>
</dbReference>
<gene>
    <name evidence="5" type="ORF">METZ01_LOCUS324805</name>
</gene>
<dbReference type="AlphaFoldDB" id="A0A382PJ37"/>
<evidence type="ECO:0000259" key="4">
    <source>
        <dbReference type="Pfam" id="PF00884"/>
    </source>
</evidence>
<dbReference type="Pfam" id="PF00884">
    <property type="entry name" value="Sulfatase"/>
    <property type="match status" value="1"/>
</dbReference>
<comment type="similarity">
    <text evidence="1">Belongs to the sulfatase family.</text>
</comment>
<accession>A0A382PJ37</accession>
<dbReference type="PROSITE" id="PS00523">
    <property type="entry name" value="SULFATASE_1"/>
    <property type="match status" value="1"/>
</dbReference>
<dbReference type="InterPro" id="IPR017850">
    <property type="entry name" value="Alkaline_phosphatase_core_sf"/>
</dbReference>
<dbReference type="PANTHER" id="PTHR45953:SF1">
    <property type="entry name" value="IDURONATE 2-SULFATASE"/>
    <property type="match status" value="1"/>
</dbReference>
<reference evidence="5" key="1">
    <citation type="submission" date="2018-05" db="EMBL/GenBank/DDBJ databases">
        <authorList>
            <person name="Lanie J.A."/>
            <person name="Ng W.-L."/>
            <person name="Kazmierczak K.M."/>
            <person name="Andrzejewski T.M."/>
            <person name="Davidsen T.M."/>
            <person name="Wayne K.J."/>
            <person name="Tettelin H."/>
            <person name="Glass J.I."/>
            <person name="Rusch D."/>
            <person name="Podicherti R."/>
            <person name="Tsui H.-C.T."/>
            <person name="Winkler M.E."/>
        </authorList>
    </citation>
    <scope>NUCLEOTIDE SEQUENCE</scope>
</reference>
<evidence type="ECO:0000256" key="2">
    <source>
        <dbReference type="ARBA" id="ARBA00022723"/>
    </source>
</evidence>
<protein>
    <recommendedName>
        <fullName evidence="4">Sulfatase N-terminal domain-containing protein</fullName>
    </recommendedName>
</protein>
<dbReference type="GO" id="GO:0005737">
    <property type="term" value="C:cytoplasm"/>
    <property type="evidence" value="ECO:0007669"/>
    <property type="project" value="TreeGrafter"/>
</dbReference>
<sequence>MSRPNVLFIMSDQHSRAVTSCYGHDIVQTPHIARLATTGIRYDNAFCASPLCGPSRVSWITGTHPHTHGAVTHNNKRHRSGKVYHNFIEPGIRSLVADLRDAGYTTYGTGFMHADHHVETNDPFSALGFTSYDCDARSYGEQVGDKIQDRYNRANIISEMWEHSYRNVEGAPFPYPESQMWDTLITDACLDFLGCRDEQEPFFAYLGYRAPHPPWCAPERFHSMYDPDHIGELPNYKVTFTDKPRRVIERINYYELWNVPEEMIRRSIAAYYGFVTYFDHCIGRIIDRLEEKGLRENTLIVYASDHGEMLYKNGICEKHTFFEDAV</sequence>
<feature type="domain" description="Sulfatase N-terminal" evidence="4">
    <location>
        <begin position="4"/>
        <end position="314"/>
    </location>
</feature>
<evidence type="ECO:0000313" key="5">
    <source>
        <dbReference type="EMBL" id="SVC71951.1"/>
    </source>
</evidence>